<evidence type="ECO:0000313" key="2">
    <source>
        <dbReference type="EMBL" id="KFE67806.1"/>
    </source>
</evidence>
<keyword evidence="3" id="KW-1185">Reference proteome</keyword>
<dbReference type="EMBL" id="JMCB01000007">
    <property type="protein sequence ID" value="KFE67806.1"/>
    <property type="molecule type" value="Genomic_DNA"/>
</dbReference>
<gene>
    <name evidence="2" type="ORF">DB31_8289</name>
</gene>
<dbReference type="AlphaFoldDB" id="A0A085WJE3"/>
<accession>A0A085WJE3</accession>
<protein>
    <submittedName>
        <fullName evidence="2">Type I restriction-modification system, restriction subunit R</fullName>
    </submittedName>
</protein>
<proteinExistence type="predicted"/>
<evidence type="ECO:0000313" key="3">
    <source>
        <dbReference type="Proteomes" id="UP000028725"/>
    </source>
</evidence>
<organism evidence="2 3">
    <name type="scientific">Hyalangium minutum</name>
    <dbReference type="NCBI Taxonomy" id="394096"/>
    <lineage>
        <taxon>Bacteria</taxon>
        <taxon>Pseudomonadati</taxon>
        <taxon>Myxococcota</taxon>
        <taxon>Myxococcia</taxon>
        <taxon>Myxococcales</taxon>
        <taxon>Cystobacterineae</taxon>
        <taxon>Archangiaceae</taxon>
        <taxon>Hyalangium</taxon>
    </lineage>
</organism>
<reference evidence="2 3" key="1">
    <citation type="submission" date="2014-04" db="EMBL/GenBank/DDBJ databases">
        <title>Genome assembly of Hyalangium minutum DSM 14724.</title>
        <authorList>
            <person name="Sharma G."/>
            <person name="Subramanian S."/>
        </authorList>
    </citation>
    <scope>NUCLEOTIDE SEQUENCE [LARGE SCALE GENOMIC DNA]</scope>
    <source>
        <strain evidence="2 3">DSM 14724</strain>
    </source>
</reference>
<name>A0A085WJE3_9BACT</name>
<feature type="region of interest" description="Disordered" evidence="1">
    <location>
        <begin position="1"/>
        <end position="22"/>
    </location>
</feature>
<dbReference type="Proteomes" id="UP000028725">
    <property type="component" value="Unassembled WGS sequence"/>
</dbReference>
<comment type="caution">
    <text evidence="2">The sequence shown here is derived from an EMBL/GenBank/DDBJ whole genome shotgun (WGS) entry which is preliminary data.</text>
</comment>
<dbReference type="PATRIC" id="fig|394096.3.peg.4330"/>
<evidence type="ECO:0000256" key="1">
    <source>
        <dbReference type="SAM" id="MobiDB-lite"/>
    </source>
</evidence>
<sequence>MESPTLTQQAANNTKEQFANSPDLQSELENAIIAAYDAHTLMSTQALDSKAVQQALKDILLNHALLWEALRAKATESPAR</sequence>
<dbReference type="STRING" id="394096.DB31_8289"/>